<proteinExistence type="predicted"/>
<dbReference type="Gene3D" id="2.60.40.10">
    <property type="entry name" value="Immunoglobulins"/>
    <property type="match status" value="2"/>
</dbReference>
<feature type="domain" description="Fibronectin type-III" evidence="2">
    <location>
        <begin position="191"/>
        <end position="288"/>
    </location>
</feature>
<keyword evidence="1" id="KW-0812">Transmembrane</keyword>
<evidence type="ECO:0000313" key="4">
    <source>
        <dbReference type="Proteomes" id="UP001159405"/>
    </source>
</evidence>
<dbReference type="InterPro" id="IPR013783">
    <property type="entry name" value="Ig-like_fold"/>
</dbReference>
<feature type="transmembrane region" description="Helical" evidence="1">
    <location>
        <begin position="441"/>
        <end position="463"/>
    </location>
</feature>
<dbReference type="PROSITE" id="PS50853">
    <property type="entry name" value="FN3"/>
    <property type="match status" value="1"/>
</dbReference>
<organism evidence="3 4">
    <name type="scientific">Porites lobata</name>
    <dbReference type="NCBI Taxonomy" id="104759"/>
    <lineage>
        <taxon>Eukaryota</taxon>
        <taxon>Metazoa</taxon>
        <taxon>Cnidaria</taxon>
        <taxon>Anthozoa</taxon>
        <taxon>Hexacorallia</taxon>
        <taxon>Scleractinia</taxon>
        <taxon>Fungiina</taxon>
        <taxon>Poritidae</taxon>
        <taxon>Porites</taxon>
    </lineage>
</organism>
<gene>
    <name evidence="3" type="ORF">PLOB_00025164</name>
</gene>
<accession>A0ABN8MRZ8</accession>
<sequence length="523" mass="58740">MFAKEEPIRTKEFLGRTSGFRGSFSTRKMFWMSFAAQKSCLKSLNLLVLLVSINLISGNFTLPQPQKPSVFAFGLPPGLVNVSLFAIPFQGTVQYDLLYGKTCPWVSDTECSNVTRKLSPVVSCHRVEKQNSTHIKHFSCVICNSTEKCRTMGIKNGDMCLYFKVNVTTPIVSCRHICMQRNYVDILLIPPPKSVRLLATNKRELTVHWQRPPELKGIPKIDYRLLLKPQDHQSTPCIQPDSALREHNFSYTFTGLKPWSNYSVTICCEFWGLTSHVNKSLCTCGGSKYIEGWPVFQRTLPEAPSKQPLLQPCEASCGDRYFSAVLKWKASEEHEWNGIPIKSVIKLWSDSQDQDENQFGAPVTSFSVPLAADFNGSLVTYTVHNLSIHSSYLATVQFCTQAGCGPNATRNLSCEKCELLSEPGTPDHQVPSGSPESRQTMIVSVVVSVVSVLVIAVAVWWCYRERKKRSQQQENIVPLEEQIGDVTPRIYEPPLSFTFDSGVYRQIPDTQSLLTDNQAAEMV</sequence>
<dbReference type="CDD" id="cd00063">
    <property type="entry name" value="FN3"/>
    <property type="match status" value="1"/>
</dbReference>
<dbReference type="InterPro" id="IPR036116">
    <property type="entry name" value="FN3_sf"/>
</dbReference>
<reference evidence="3 4" key="1">
    <citation type="submission" date="2022-05" db="EMBL/GenBank/DDBJ databases">
        <authorList>
            <consortium name="Genoscope - CEA"/>
            <person name="William W."/>
        </authorList>
    </citation>
    <scope>NUCLEOTIDE SEQUENCE [LARGE SCALE GENOMIC DNA]</scope>
</reference>
<dbReference type="EMBL" id="CALNXK010000003">
    <property type="protein sequence ID" value="CAH3034677.1"/>
    <property type="molecule type" value="Genomic_DNA"/>
</dbReference>
<dbReference type="Proteomes" id="UP001159405">
    <property type="component" value="Unassembled WGS sequence"/>
</dbReference>
<comment type="caution">
    <text evidence="3">The sequence shown here is derived from an EMBL/GenBank/DDBJ whole genome shotgun (WGS) entry which is preliminary data.</text>
</comment>
<name>A0ABN8MRZ8_9CNID</name>
<dbReference type="SUPFAM" id="SSF49265">
    <property type="entry name" value="Fibronectin type III"/>
    <property type="match status" value="1"/>
</dbReference>
<evidence type="ECO:0000313" key="3">
    <source>
        <dbReference type="EMBL" id="CAH3034677.1"/>
    </source>
</evidence>
<evidence type="ECO:0000256" key="1">
    <source>
        <dbReference type="SAM" id="Phobius"/>
    </source>
</evidence>
<dbReference type="Pfam" id="PF00041">
    <property type="entry name" value="fn3"/>
    <property type="match status" value="1"/>
</dbReference>
<keyword evidence="1" id="KW-1133">Transmembrane helix</keyword>
<keyword evidence="1" id="KW-0472">Membrane</keyword>
<keyword evidence="4" id="KW-1185">Reference proteome</keyword>
<dbReference type="SMART" id="SM00060">
    <property type="entry name" value="FN3"/>
    <property type="match status" value="1"/>
</dbReference>
<evidence type="ECO:0000259" key="2">
    <source>
        <dbReference type="PROSITE" id="PS50853"/>
    </source>
</evidence>
<dbReference type="InterPro" id="IPR003961">
    <property type="entry name" value="FN3_dom"/>
</dbReference>
<protein>
    <recommendedName>
        <fullName evidence="2">Fibronectin type-III domain-containing protein</fullName>
    </recommendedName>
</protein>